<keyword evidence="1" id="KW-1133">Transmembrane helix</keyword>
<dbReference type="EMBL" id="SRSD01000001">
    <property type="protein sequence ID" value="KAA0895218.1"/>
    <property type="molecule type" value="Genomic_DNA"/>
</dbReference>
<keyword evidence="1" id="KW-0472">Membrane</keyword>
<comment type="caution">
    <text evidence="2">The sequence shown here is derived from an EMBL/GenBank/DDBJ whole genome shotgun (WGS) entry which is preliminary data.</text>
</comment>
<dbReference type="AlphaFoldDB" id="A0A5A9XSI7"/>
<dbReference type="GO" id="GO:0015035">
    <property type="term" value="F:protein-disulfide reductase activity"/>
    <property type="evidence" value="ECO:0007669"/>
    <property type="project" value="InterPro"/>
</dbReference>
<proteinExistence type="predicted"/>
<dbReference type="RefSeq" id="WP_149305799.1">
    <property type="nucleotide sequence ID" value="NZ_SRSD01000001.1"/>
</dbReference>
<dbReference type="InterPro" id="IPR007263">
    <property type="entry name" value="DCC1-like"/>
</dbReference>
<evidence type="ECO:0000256" key="1">
    <source>
        <dbReference type="SAM" id="Phobius"/>
    </source>
</evidence>
<dbReference type="PANTHER" id="PTHR34290:SF2">
    <property type="entry name" value="OS04G0668800 PROTEIN"/>
    <property type="match status" value="1"/>
</dbReference>
<keyword evidence="1" id="KW-0812">Transmembrane</keyword>
<dbReference type="PANTHER" id="PTHR34290">
    <property type="entry name" value="SI:CH73-390P7.2"/>
    <property type="match status" value="1"/>
</dbReference>
<reference evidence="2 3" key="1">
    <citation type="submission" date="2019-04" db="EMBL/GenBank/DDBJ databases">
        <title>Geobacter ruber sp. nov., ferric-reducing bacteria isolated from paddy soil.</title>
        <authorList>
            <person name="Xu Z."/>
            <person name="Masuda Y."/>
            <person name="Itoh H."/>
            <person name="Senoo K."/>
        </authorList>
    </citation>
    <scope>NUCLEOTIDE SEQUENCE [LARGE SCALE GENOMIC DNA]</scope>
    <source>
        <strain evidence="2 3">Red88</strain>
    </source>
</reference>
<dbReference type="InterPro" id="IPR044691">
    <property type="entry name" value="DCC1_Trx"/>
</dbReference>
<evidence type="ECO:0000313" key="3">
    <source>
        <dbReference type="Proteomes" id="UP000324298"/>
    </source>
</evidence>
<evidence type="ECO:0000313" key="2">
    <source>
        <dbReference type="EMBL" id="KAA0895218.1"/>
    </source>
</evidence>
<dbReference type="Pfam" id="PF04134">
    <property type="entry name" value="DCC1-like"/>
    <property type="match status" value="1"/>
</dbReference>
<keyword evidence="3" id="KW-1185">Reference proteome</keyword>
<gene>
    <name evidence="2" type="ORF">ET418_01475</name>
</gene>
<sequence>MKIAPRFPLRIFYDGSCSVCSSAMARYRVKGGGGKLKFIDISAPEFDPVAYGIPLAEFMYQLHAIDRNNVVYRGVDAFGAIWRAFPASTGYGILATVLSLPGFTTIARLGYRFFARIRRFLPKQKAACADGSCKIGRHRLG</sequence>
<feature type="transmembrane region" description="Helical" evidence="1">
    <location>
        <begin position="91"/>
        <end position="111"/>
    </location>
</feature>
<name>A0A5A9XSI7_9BACT</name>
<dbReference type="Proteomes" id="UP000324298">
    <property type="component" value="Unassembled WGS sequence"/>
</dbReference>
<accession>A0A5A9XSI7</accession>
<protein>
    <submittedName>
        <fullName evidence="2">DUF393 domain-containing protein</fullName>
    </submittedName>
</protein>
<dbReference type="OrthoDB" id="5294764at2"/>
<organism evidence="2 3">
    <name type="scientific">Oryzomonas rubra</name>
    <dbReference type="NCBI Taxonomy" id="2509454"/>
    <lineage>
        <taxon>Bacteria</taxon>
        <taxon>Pseudomonadati</taxon>
        <taxon>Thermodesulfobacteriota</taxon>
        <taxon>Desulfuromonadia</taxon>
        <taxon>Geobacterales</taxon>
        <taxon>Geobacteraceae</taxon>
        <taxon>Oryzomonas</taxon>
    </lineage>
</organism>